<comment type="caution">
    <text evidence="2">The sequence shown here is derived from an EMBL/GenBank/DDBJ whole genome shotgun (WGS) entry which is preliminary data.</text>
</comment>
<sequence length="81" mass="8986">MFRCNEVVERASLLIDGDLGFWPRLNIRLHLAICRGCRAFVEQMRITHDLTAMAGALHDPAPSEEIAAALARRKMGPGKKA</sequence>
<dbReference type="RefSeq" id="WP_184655502.1">
    <property type="nucleotide sequence ID" value="NZ_JACHBU010000007.1"/>
</dbReference>
<name>A0A7X0MT11_9HYPH</name>
<proteinExistence type="predicted"/>
<evidence type="ECO:0000313" key="3">
    <source>
        <dbReference type="Proteomes" id="UP000585437"/>
    </source>
</evidence>
<keyword evidence="3" id="KW-1185">Reference proteome</keyword>
<dbReference type="EMBL" id="JACHBU010000007">
    <property type="protein sequence ID" value="MBB6510274.1"/>
    <property type="molecule type" value="Genomic_DNA"/>
</dbReference>
<protein>
    <submittedName>
        <fullName evidence="2">Putative anti-sigma-YlaC factor YlaD</fullName>
    </submittedName>
</protein>
<accession>A0A7X0MT11</accession>
<evidence type="ECO:0000259" key="1">
    <source>
        <dbReference type="Pfam" id="PF13490"/>
    </source>
</evidence>
<dbReference type="AlphaFoldDB" id="A0A7X0MT11"/>
<organism evidence="2 3">
    <name type="scientific">Rhizobium soli</name>
    <dbReference type="NCBI Taxonomy" id="424798"/>
    <lineage>
        <taxon>Bacteria</taxon>
        <taxon>Pseudomonadati</taxon>
        <taxon>Pseudomonadota</taxon>
        <taxon>Alphaproteobacteria</taxon>
        <taxon>Hyphomicrobiales</taxon>
        <taxon>Rhizobiaceae</taxon>
        <taxon>Rhizobium/Agrobacterium group</taxon>
        <taxon>Rhizobium</taxon>
    </lineage>
</organism>
<feature type="domain" description="Putative zinc-finger" evidence="1">
    <location>
        <begin position="4"/>
        <end position="38"/>
    </location>
</feature>
<evidence type="ECO:0000313" key="2">
    <source>
        <dbReference type="EMBL" id="MBB6510274.1"/>
    </source>
</evidence>
<dbReference type="InterPro" id="IPR027383">
    <property type="entry name" value="Znf_put"/>
</dbReference>
<gene>
    <name evidence="2" type="ORF">F4695_003660</name>
</gene>
<reference evidence="2 3" key="1">
    <citation type="submission" date="2020-08" db="EMBL/GenBank/DDBJ databases">
        <title>The Agave Microbiome: Exploring the role of microbial communities in plant adaptations to desert environments.</title>
        <authorList>
            <person name="Partida-Martinez L.P."/>
        </authorList>
    </citation>
    <scope>NUCLEOTIDE SEQUENCE [LARGE SCALE GENOMIC DNA]</scope>
    <source>
        <strain evidence="2 3">AS3.12</strain>
    </source>
</reference>
<dbReference type="Pfam" id="PF13490">
    <property type="entry name" value="zf-HC2"/>
    <property type="match status" value="1"/>
</dbReference>
<dbReference type="Proteomes" id="UP000585437">
    <property type="component" value="Unassembled WGS sequence"/>
</dbReference>